<organism evidence="1 2">
    <name type="scientific">Triticum urartu</name>
    <name type="common">Red wild einkorn</name>
    <name type="synonym">Crithodium urartu</name>
    <dbReference type="NCBI Taxonomy" id="4572"/>
    <lineage>
        <taxon>Eukaryota</taxon>
        <taxon>Viridiplantae</taxon>
        <taxon>Streptophyta</taxon>
        <taxon>Embryophyta</taxon>
        <taxon>Tracheophyta</taxon>
        <taxon>Spermatophyta</taxon>
        <taxon>Magnoliopsida</taxon>
        <taxon>Liliopsida</taxon>
        <taxon>Poales</taxon>
        <taxon>Poaceae</taxon>
        <taxon>BOP clade</taxon>
        <taxon>Pooideae</taxon>
        <taxon>Triticodae</taxon>
        <taxon>Triticeae</taxon>
        <taxon>Triticinae</taxon>
        <taxon>Triticum</taxon>
    </lineage>
</organism>
<dbReference type="Gramene" id="TuG1812G0400001711.01.T01">
    <property type="protein sequence ID" value="TuG1812G0400001711.01.T01.cds342981"/>
    <property type="gene ID" value="TuG1812G0400001711.01"/>
</dbReference>
<evidence type="ECO:0000313" key="2">
    <source>
        <dbReference type="Proteomes" id="UP000015106"/>
    </source>
</evidence>
<proteinExistence type="predicted"/>
<evidence type="ECO:0000313" key="1">
    <source>
        <dbReference type="EnsemblPlants" id="TuG1812G0400001711.01.T01.cds342981"/>
    </source>
</evidence>
<name>A0A8R7U7K5_TRIUA</name>
<reference evidence="1" key="2">
    <citation type="submission" date="2018-03" db="EMBL/GenBank/DDBJ databases">
        <title>The Triticum urartu genome reveals the dynamic nature of wheat genome evolution.</title>
        <authorList>
            <person name="Ling H."/>
            <person name="Ma B."/>
            <person name="Shi X."/>
            <person name="Liu H."/>
            <person name="Dong L."/>
            <person name="Sun H."/>
            <person name="Cao Y."/>
            <person name="Gao Q."/>
            <person name="Zheng S."/>
            <person name="Li Y."/>
            <person name="Yu Y."/>
            <person name="Du H."/>
            <person name="Qi M."/>
            <person name="Li Y."/>
            <person name="Yu H."/>
            <person name="Cui Y."/>
            <person name="Wang N."/>
            <person name="Chen C."/>
            <person name="Wu H."/>
            <person name="Zhao Y."/>
            <person name="Zhang J."/>
            <person name="Li Y."/>
            <person name="Zhou W."/>
            <person name="Zhang B."/>
            <person name="Hu W."/>
            <person name="Eijk M."/>
            <person name="Tang J."/>
            <person name="Witsenboer H."/>
            <person name="Zhao S."/>
            <person name="Li Z."/>
            <person name="Zhang A."/>
            <person name="Wang D."/>
            <person name="Liang C."/>
        </authorList>
    </citation>
    <scope>NUCLEOTIDE SEQUENCE [LARGE SCALE GENOMIC DNA]</scope>
    <source>
        <strain evidence="1">cv. G1812</strain>
    </source>
</reference>
<protein>
    <submittedName>
        <fullName evidence="1">Uncharacterized protein</fullName>
    </submittedName>
</protein>
<keyword evidence="2" id="KW-1185">Reference proteome</keyword>
<reference evidence="1" key="3">
    <citation type="submission" date="2022-06" db="UniProtKB">
        <authorList>
            <consortium name="EnsemblPlants"/>
        </authorList>
    </citation>
    <scope>IDENTIFICATION</scope>
</reference>
<reference evidence="2" key="1">
    <citation type="journal article" date="2013" name="Nature">
        <title>Draft genome of the wheat A-genome progenitor Triticum urartu.</title>
        <authorList>
            <person name="Ling H.Q."/>
            <person name="Zhao S."/>
            <person name="Liu D."/>
            <person name="Wang J."/>
            <person name="Sun H."/>
            <person name="Zhang C."/>
            <person name="Fan H."/>
            <person name="Li D."/>
            <person name="Dong L."/>
            <person name="Tao Y."/>
            <person name="Gao C."/>
            <person name="Wu H."/>
            <person name="Li Y."/>
            <person name="Cui Y."/>
            <person name="Guo X."/>
            <person name="Zheng S."/>
            <person name="Wang B."/>
            <person name="Yu K."/>
            <person name="Liang Q."/>
            <person name="Yang W."/>
            <person name="Lou X."/>
            <person name="Chen J."/>
            <person name="Feng M."/>
            <person name="Jian J."/>
            <person name="Zhang X."/>
            <person name="Luo G."/>
            <person name="Jiang Y."/>
            <person name="Liu J."/>
            <person name="Wang Z."/>
            <person name="Sha Y."/>
            <person name="Zhang B."/>
            <person name="Wu H."/>
            <person name="Tang D."/>
            <person name="Shen Q."/>
            <person name="Xue P."/>
            <person name="Zou S."/>
            <person name="Wang X."/>
            <person name="Liu X."/>
            <person name="Wang F."/>
            <person name="Yang Y."/>
            <person name="An X."/>
            <person name="Dong Z."/>
            <person name="Zhang K."/>
            <person name="Zhang X."/>
            <person name="Luo M.C."/>
            <person name="Dvorak J."/>
            <person name="Tong Y."/>
            <person name="Wang J."/>
            <person name="Yang H."/>
            <person name="Li Z."/>
            <person name="Wang D."/>
            <person name="Zhang A."/>
            <person name="Wang J."/>
        </authorList>
    </citation>
    <scope>NUCLEOTIDE SEQUENCE</scope>
    <source>
        <strain evidence="2">cv. G1812</strain>
    </source>
</reference>
<sequence length="58" mass="6775">MHENHVETKRLKWALSACVNCSICMYKIICSQESSCKKHAPATVQFRLKTCRLFCQRN</sequence>
<accession>A0A8R7U7K5</accession>
<dbReference type="Proteomes" id="UP000015106">
    <property type="component" value="Chromosome 4"/>
</dbReference>
<dbReference type="EnsemblPlants" id="TuG1812G0400001711.01.T01">
    <property type="protein sequence ID" value="TuG1812G0400001711.01.T01.cds342981"/>
    <property type="gene ID" value="TuG1812G0400001711.01"/>
</dbReference>
<dbReference type="AlphaFoldDB" id="A0A8R7U7K5"/>